<keyword evidence="6" id="KW-0862">Zinc</keyword>
<keyword evidence="3" id="KW-0479">Metal-binding</keyword>
<dbReference type="Proteomes" id="UP001367676">
    <property type="component" value="Unassembled WGS sequence"/>
</dbReference>
<dbReference type="InterPro" id="IPR011333">
    <property type="entry name" value="SKP1/BTB/POZ_sf"/>
</dbReference>
<gene>
    <name evidence="15" type="ORF">V9T40_004683</name>
</gene>
<evidence type="ECO:0000259" key="14">
    <source>
        <dbReference type="PROSITE" id="PS50157"/>
    </source>
</evidence>
<feature type="domain" description="C2H2-type" evidence="14">
    <location>
        <begin position="269"/>
        <end position="296"/>
    </location>
</feature>
<feature type="domain" description="C2H2-type" evidence="14">
    <location>
        <begin position="241"/>
        <end position="268"/>
    </location>
</feature>
<feature type="compositionally biased region" description="Polar residues" evidence="12">
    <location>
        <begin position="132"/>
        <end position="147"/>
    </location>
</feature>
<evidence type="ECO:0000256" key="1">
    <source>
        <dbReference type="ARBA" id="ARBA00003767"/>
    </source>
</evidence>
<keyword evidence="5 11" id="KW-0863">Zinc-finger</keyword>
<dbReference type="GO" id="GO:0008270">
    <property type="term" value="F:zinc ion binding"/>
    <property type="evidence" value="ECO:0007669"/>
    <property type="project" value="UniProtKB-KW"/>
</dbReference>
<dbReference type="InterPro" id="IPR013087">
    <property type="entry name" value="Znf_C2H2_type"/>
</dbReference>
<evidence type="ECO:0000313" key="16">
    <source>
        <dbReference type="Proteomes" id="UP001367676"/>
    </source>
</evidence>
<dbReference type="InterPro" id="IPR036236">
    <property type="entry name" value="Znf_C2H2_sf"/>
</dbReference>
<comment type="caution">
    <text evidence="15">The sequence shown here is derived from an EMBL/GenBank/DDBJ whole genome shotgun (WGS) entry which is preliminary data.</text>
</comment>
<dbReference type="PROSITE" id="PS50097">
    <property type="entry name" value="BTB"/>
    <property type="match status" value="1"/>
</dbReference>
<dbReference type="GO" id="GO:0048666">
    <property type="term" value="P:neuron development"/>
    <property type="evidence" value="ECO:0007669"/>
    <property type="project" value="UniProtKB-ARBA"/>
</dbReference>
<protein>
    <submittedName>
        <fullName evidence="15">Uncharacterized protein</fullName>
    </submittedName>
</protein>
<evidence type="ECO:0000256" key="9">
    <source>
        <dbReference type="ARBA" id="ARBA00023163"/>
    </source>
</evidence>
<evidence type="ECO:0000256" key="3">
    <source>
        <dbReference type="ARBA" id="ARBA00022723"/>
    </source>
</evidence>
<keyword evidence="9" id="KW-0804">Transcription</keyword>
<evidence type="ECO:0000256" key="2">
    <source>
        <dbReference type="ARBA" id="ARBA00004123"/>
    </source>
</evidence>
<dbReference type="Pfam" id="PF00096">
    <property type="entry name" value="zf-C2H2"/>
    <property type="match status" value="1"/>
</dbReference>
<dbReference type="GO" id="GO:0003006">
    <property type="term" value="P:developmental process involved in reproduction"/>
    <property type="evidence" value="ECO:0007669"/>
    <property type="project" value="UniProtKB-ARBA"/>
</dbReference>
<dbReference type="SUPFAM" id="SSF57667">
    <property type="entry name" value="beta-beta-alpha zinc fingers"/>
    <property type="match status" value="2"/>
</dbReference>
<dbReference type="FunFam" id="3.30.160.60:FF:000045">
    <property type="entry name" value="ZFP69 zinc finger protein B"/>
    <property type="match status" value="1"/>
</dbReference>
<dbReference type="GO" id="GO:0006357">
    <property type="term" value="P:regulation of transcription by RNA polymerase II"/>
    <property type="evidence" value="ECO:0007669"/>
    <property type="project" value="TreeGrafter"/>
</dbReference>
<comment type="subcellular location">
    <subcellularLocation>
        <location evidence="2">Nucleus</location>
    </subcellularLocation>
</comment>
<dbReference type="GO" id="GO:0005634">
    <property type="term" value="C:nucleus"/>
    <property type="evidence" value="ECO:0007669"/>
    <property type="project" value="UniProtKB-SubCell"/>
</dbReference>
<dbReference type="Gene3D" id="3.30.710.10">
    <property type="entry name" value="Potassium Channel Kv1.1, Chain A"/>
    <property type="match status" value="1"/>
</dbReference>
<reference evidence="15 16" key="1">
    <citation type="submission" date="2024-03" db="EMBL/GenBank/DDBJ databases">
        <title>Adaptation during the transition from Ophiocordyceps entomopathogen to insect associate is accompanied by gene loss and intensified selection.</title>
        <authorList>
            <person name="Ward C.M."/>
            <person name="Onetto C.A."/>
            <person name="Borneman A.R."/>
        </authorList>
    </citation>
    <scope>NUCLEOTIDE SEQUENCE [LARGE SCALE GENOMIC DNA]</scope>
    <source>
        <strain evidence="15">AWRI1</strain>
        <tissue evidence="15">Single Adult Female</tissue>
    </source>
</reference>
<keyword evidence="7" id="KW-0805">Transcription regulation</keyword>
<feature type="domain" description="C2H2-type" evidence="14">
    <location>
        <begin position="297"/>
        <end position="322"/>
    </location>
</feature>
<dbReference type="Gene3D" id="3.30.160.60">
    <property type="entry name" value="Classic Zinc Finger"/>
    <property type="match status" value="3"/>
</dbReference>
<evidence type="ECO:0000256" key="8">
    <source>
        <dbReference type="ARBA" id="ARBA00023125"/>
    </source>
</evidence>
<dbReference type="PROSITE" id="PS00028">
    <property type="entry name" value="ZINC_FINGER_C2H2_1"/>
    <property type="match status" value="3"/>
</dbReference>
<evidence type="ECO:0000256" key="6">
    <source>
        <dbReference type="ARBA" id="ARBA00022833"/>
    </source>
</evidence>
<evidence type="ECO:0000256" key="11">
    <source>
        <dbReference type="PROSITE-ProRule" id="PRU00042"/>
    </source>
</evidence>
<evidence type="ECO:0000259" key="13">
    <source>
        <dbReference type="PROSITE" id="PS50097"/>
    </source>
</evidence>
<dbReference type="SMART" id="SM00355">
    <property type="entry name" value="ZnF_C2H2"/>
    <property type="match status" value="3"/>
</dbReference>
<evidence type="ECO:0000313" key="15">
    <source>
        <dbReference type="EMBL" id="KAK7583720.1"/>
    </source>
</evidence>
<sequence>MTPNEELSSPKSYHLQWNNHSTNLQSLLQYHFVEKKFVDVTLHCPDGHLSAHKIVLSSCSSYFESVLALNPNKHASIILRDIPLQTLKLIVAYMYLGSVDIPVAELPSLLVIANELRVKGLTQDAIDDDGTFTHNTSPSTPASTDYNEQPIEPESQKYPLTVVKVKNTSEGDELSLEGVTENGADLVKQVDENCSAENLLPNIPKLEMKDEITESQEKQQRVNQAFQFDFSEERNYYPPDLFCSICNRGFLNKQNMKRHMQTHSGVKPHQCSFCSLSFLRLSHLQRHNRTHTGERPFSCAECGKHFSRSDKLKQHFSQHHNGIVIPKQPKQRGRPRKISATVPINVTIQSNPKMSMESSPIPSYQTLQQIYSLSVLQ</sequence>
<feature type="region of interest" description="Disordered" evidence="12">
    <location>
        <begin position="129"/>
        <end position="151"/>
    </location>
</feature>
<dbReference type="CDD" id="cd18315">
    <property type="entry name" value="BTB_POZ_BAB-like"/>
    <property type="match status" value="1"/>
</dbReference>
<proteinExistence type="predicted"/>
<dbReference type="InterPro" id="IPR051095">
    <property type="entry name" value="Dros_DevTransReg"/>
</dbReference>
<keyword evidence="10" id="KW-0539">Nucleus</keyword>
<name>A0AAN9TEY0_9HEMI</name>
<feature type="domain" description="BTB" evidence="13">
    <location>
        <begin position="38"/>
        <end position="103"/>
    </location>
</feature>
<evidence type="ECO:0000256" key="10">
    <source>
        <dbReference type="ARBA" id="ARBA00023242"/>
    </source>
</evidence>
<evidence type="ECO:0000256" key="4">
    <source>
        <dbReference type="ARBA" id="ARBA00022737"/>
    </source>
</evidence>
<dbReference type="Pfam" id="PF00651">
    <property type="entry name" value="BTB"/>
    <property type="match status" value="1"/>
</dbReference>
<dbReference type="PANTHER" id="PTHR23110:SF109">
    <property type="entry name" value="FI07618P-RELATED"/>
    <property type="match status" value="1"/>
</dbReference>
<keyword evidence="16" id="KW-1185">Reference proteome</keyword>
<dbReference type="Pfam" id="PF13894">
    <property type="entry name" value="zf-C2H2_4"/>
    <property type="match status" value="1"/>
</dbReference>
<dbReference type="SUPFAM" id="SSF54695">
    <property type="entry name" value="POZ domain"/>
    <property type="match status" value="1"/>
</dbReference>
<evidence type="ECO:0000256" key="12">
    <source>
        <dbReference type="SAM" id="MobiDB-lite"/>
    </source>
</evidence>
<comment type="function">
    <text evidence="1">May be involved in transcriptional regulation.</text>
</comment>
<organism evidence="15 16">
    <name type="scientific">Parthenolecanium corni</name>
    <dbReference type="NCBI Taxonomy" id="536013"/>
    <lineage>
        <taxon>Eukaryota</taxon>
        <taxon>Metazoa</taxon>
        <taxon>Ecdysozoa</taxon>
        <taxon>Arthropoda</taxon>
        <taxon>Hexapoda</taxon>
        <taxon>Insecta</taxon>
        <taxon>Pterygota</taxon>
        <taxon>Neoptera</taxon>
        <taxon>Paraneoptera</taxon>
        <taxon>Hemiptera</taxon>
        <taxon>Sternorrhyncha</taxon>
        <taxon>Coccoidea</taxon>
        <taxon>Coccidae</taxon>
        <taxon>Parthenolecanium</taxon>
    </lineage>
</organism>
<keyword evidence="4" id="KW-0677">Repeat</keyword>
<dbReference type="GO" id="GO:0048513">
    <property type="term" value="P:animal organ development"/>
    <property type="evidence" value="ECO:0007669"/>
    <property type="project" value="UniProtKB-ARBA"/>
</dbReference>
<dbReference type="GO" id="GO:0003677">
    <property type="term" value="F:DNA binding"/>
    <property type="evidence" value="ECO:0007669"/>
    <property type="project" value="UniProtKB-KW"/>
</dbReference>
<accession>A0AAN9TEY0</accession>
<dbReference type="EMBL" id="JBBCAQ010000032">
    <property type="protein sequence ID" value="KAK7583720.1"/>
    <property type="molecule type" value="Genomic_DNA"/>
</dbReference>
<dbReference type="InterPro" id="IPR000210">
    <property type="entry name" value="BTB/POZ_dom"/>
</dbReference>
<dbReference type="PROSITE" id="PS50157">
    <property type="entry name" value="ZINC_FINGER_C2H2_2"/>
    <property type="match status" value="3"/>
</dbReference>
<dbReference type="FunFam" id="3.30.160.60:FF:000097">
    <property type="entry name" value="Zinc finger protein"/>
    <property type="match status" value="1"/>
</dbReference>
<evidence type="ECO:0000256" key="7">
    <source>
        <dbReference type="ARBA" id="ARBA00023015"/>
    </source>
</evidence>
<keyword evidence="8" id="KW-0238">DNA-binding</keyword>
<evidence type="ECO:0000256" key="5">
    <source>
        <dbReference type="ARBA" id="ARBA00022771"/>
    </source>
</evidence>
<dbReference type="SMART" id="SM00225">
    <property type="entry name" value="BTB"/>
    <property type="match status" value="1"/>
</dbReference>
<dbReference type="AlphaFoldDB" id="A0AAN9TEY0"/>
<dbReference type="PANTHER" id="PTHR23110">
    <property type="entry name" value="BTB DOMAIN TRANSCRIPTION FACTOR"/>
    <property type="match status" value="1"/>
</dbReference>